<evidence type="ECO:0000256" key="9">
    <source>
        <dbReference type="ARBA" id="ARBA00022833"/>
    </source>
</evidence>
<evidence type="ECO:0000256" key="2">
    <source>
        <dbReference type="ARBA" id="ARBA00012178"/>
    </source>
</evidence>
<dbReference type="InterPro" id="IPR044422">
    <property type="entry name" value="SMYD5_SET"/>
</dbReference>
<keyword evidence="3" id="KW-0963">Cytoplasm</keyword>
<comment type="catalytic activity">
    <reaction evidence="13">
        <text>L-lysyl(20)-[histone H4] + 3 S-adenosyl-L-methionine = N(6),N(6),N(6)-trimethyl-L-lysyl(20)-[histone H4] + 3 S-adenosyl-L-homocysteine + 3 H(+)</text>
        <dbReference type="Rhea" id="RHEA:64456"/>
        <dbReference type="Rhea" id="RHEA-COMP:15554"/>
        <dbReference type="Rhea" id="RHEA-COMP:15998"/>
        <dbReference type="ChEBI" id="CHEBI:15378"/>
        <dbReference type="ChEBI" id="CHEBI:29969"/>
        <dbReference type="ChEBI" id="CHEBI:57856"/>
        <dbReference type="ChEBI" id="CHEBI:59789"/>
        <dbReference type="ChEBI" id="CHEBI:61961"/>
        <dbReference type="EC" id="2.1.1.372"/>
    </reaction>
</comment>
<dbReference type="Proteomes" id="UP001233999">
    <property type="component" value="Unassembled WGS sequence"/>
</dbReference>
<evidence type="ECO:0000256" key="8">
    <source>
        <dbReference type="ARBA" id="ARBA00022771"/>
    </source>
</evidence>
<comment type="caution">
    <text evidence="20">The sequence shown here is derived from an EMBL/GenBank/DDBJ whole genome shotgun (WGS) entry which is preliminary data.</text>
</comment>
<dbReference type="EC" id="2.1.1.359" evidence="2"/>
<dbReference type="Gene3D" id="6.10.140.2220">
    <property type="match status" value="1"/>
</dbReference>
<gene>
    <name evidence="20" type="ORF">L9F63_009435</name>
</gene>
<evidence type="ECO:0000256" key="14">
    <source>
        <dbReference type="ARBA" id="ARBA00049497"/>
    </source>
</evidence>
<proteinExistence type="predicted"/>
<dbReference type="GO" id="GO:0140955">
    <property type="term" value="F:histone H3K36 trimethyltransferase activity"/>
    <property type="evidence" value="ECO:0007669"/>
    <property type="project" value="UniProtKB-EC"/>
</dbReference>
<keyword evidence="8" id="KW-0863">Zinc-finger</keyword>
<organism evidence="20 21">
    <name type="scientific">Diploptera punctata</name>
    <name type="common">Pacific beetle cockroach</name>
    <dbReference type="NCBI Taxonomy" id="6984"/>
    <lineage>
        <taxon>Eukaryota</taxon>
        <taxon>Metazoa</taxon>
        <taxon>Ecdysozoa</taxon>
        <taxon>Arthropoda</taxon>
        <taxon>Hexapoda</taxon>
        <taxon>Insecta</taxon>
        <taxon>Pterygota</taxon>
        <taxon>Neoptera</taxon>
        <taxon>Polyneoptera</taxon>
        <taxon>Dictyoptera</taxon>
        <taxon>Blattodea</taxon>
        <taxon>Blaberoidea</taxon>
        <taxon>Blaberidae</taxon>
        <taxon>Diplopterinae</taxon>
        <taxon>Diploptera</taxon>
    </lineage>
</organism>
<dbReference type="InterPro" id="IPR001214">
    <property type="entry name" value="SET_dom"/>
</dbReference>
<evidence type="ECO:0000256" key="16">
    <source>
        <dbReference type="ARBA" id="ARBA00049789"/>
    </source>
</evidence>
<dbReference type="GO" id="GO:0008270">
    <property type="term" value="F:zinc ion binding"/>
    <property type="evidence" value="ECO:0007669"/>
    <property type="project" value="UniProtKB-KW"/>
</dbReference>
<protein>
    <recommendedName>
        <fullName evidence="15">Protein-lysine N-trimethyltransferase SMYD5</fullName>
        <ecNumber evidence="2">2.1.1.359</ecNumber>
        <ecNumber evidence="10">2.1.1.372</ecNumber>
    </recommendedName>
    <alternativeName>
        <fullName evidence="11">SET and MYND domain-containing protein 5</fullName>
    </alternativeName>
    <alternativeName>
        <fullName evidence="16">[histone H3]-lysine20 N-trimethyltransferase SMYD5</fullName>
    </alternativeName>
    <alternativeName>
        <fullName evidence="17">[histone H4]-lysine36 N-trimethyltransferase SMYD5</fullName>
    </alternativeName>
</protein>
<dbReference type="EC" id="2.1.1.372" evidence="10"/>
<evidence type="ECO:0000256" key="7">
    <source>
        <dbReference type="ARBA" id="ARBA00022723"/>
    </source>
</evidence>
<feature type="region of interest" description="Disordered" evidence="18">
    <location>
        <begin position="365"/>
        <end position="400"/>
    </location>
</feature>
<evidence type="ECO:0000256" key="6">
    <source>
        <dbReference type="ARBA" id="ARBA00022691"/>
    </source>
</evidence>
<evidence type="ECO:0000256" key="1">
    <source>
        <dbReference type="ARBA" id="ARBA00004496"/>
    </source>
</evidence>
<evidence type="ECO:0000313" key="21">
    <source>
        <dbReference type="Proteomes" id="UP001233999"/>
    </source>
</evidence>
<evidence type="ECO:0000256" key="5">
    <source>
        <dbReference type="ARBA" id="ARBA00022679"/>
    </source>
</evidence>
<dbReference type="SMART" id="SM00317">
    <property type="entry name" value="SET"/>
    <property type="match status" value="1"/>
</dbReference>
<evidence type="ECO:0000313" key="20">
    <source>
        <dbReference type="EMBL" id="KAJ9600259.1"/>
    </source>
</evidence>
<dbReference type="InterPro" id="IPR046341">
    <property type="entry name" value="SET_dom_sf"/>
</dbReference>
<dbReference type="Gene3D" id="2.170.270.10">
    <property type="entry name" value="SET domain"/>
    <property type="match status" value="1"/>
</dbReference>
<feature type="domain" description="SET" evidence="19">
    <location>
        <begin position="4"/>
        <end position="335"/>
    </location>
</feature>
<evidence type="ECO:0000256" key="11">
    <source>
        <dbReference type="ARBA" id="ARBA00033038"/>
    </source>
</evidence>
<dbReference type="CDD" id="cd10521">
    <property type="entry name" value="SET_SMYD5"/>
    <property type="match status" value="1"/>
</dbReference>
<evidence type="ECO:0000256" key="13">
    <source>
        <dbReference type="ARBA" id="ARBA00048081"/>
    </source>
</evidence>
<dbReference type="Pfam" id="PF00856">
    <property type="entry name" value="SET"/>
    <property type="match status" value="1"/>
</dbReference>
<dbReference type="EMBL" id="JASPKZ010000435">
    <property type="protein sequence ID" value="KAJ9600259.1"/>
    <property type="molecule type" value="Genomic_DNA"/>
</dbReference>
<comment type="subcellular location">
    <subcellularLocation>
        <location evidence="1">Cytoplasm</location>
    </subcellularLocation>
</comment>
<reference evidence="20" key="2">
    <citation type="submission" date="2023-05" db="EMBL/GenBank/DDBJ databases">
        <authorList>
            <person name="Fouks B."/>
        </authorList>
    </citation>
    <scope>NUCLEOTIDE SEQUENCE</scope>
    <source>
        <strain evidence="20">Stay&amp;Tobe</strain>
        <tissue evidence="20">Testes</tissue>
    </source>
</reference>
<feature type="compositionally biased region" description="Acidic residues" evidence="18">
    <location>
        <begin position="367"/>
        <end position="387"/>
    </location>
</feature>
<accession>A0AAD8AJL2</accession>
<dbReference type="GO" id="GO:0005737">
    <property type="term" value="C:cytoplasm"/>
    <property type="evidence" value="ECO:0007669"/>
    <property type="project" value="UniProtKB-SubCell"/>
</dbReference>
<dbReference type="Gene3D" id="1.10.220.160">
    <property type="match status" value="1"/>
</dbReference>
<dbReference type="PROSITE" id="PS50280">
    <property type="entry name" value="SET"/>
    <property type="match status" value="1"/>
</dbReference>
<dbReference type="GO" id="GO:0032259">
    <property type="term" value="P:methylation"/>
    <property type="evidence" value="ECO:0007669"/>
    <property type="project" value="UniProtKB-KW"/>
</dbReference>
<dbReference type="GO" id="GO:0045814">
    <property type="term" value="P:negative regulation of gene expression, epigenetic"/>
    <property type="evidence" value="ECO:0007669"/>
    <property type="project" value="TreeGrafter"/>
</dbReference>
<evidence type="ECO:0000256" key="18">
    <source>
        <dbReference type="SAM" id="MobiDB-lite"/>
    </source>
</evidence>
<name>A0AAD8AJL2_DIPPU</name>
<comment type="catalytic activity">
    <reaction evidence="14">
        <text>L-lysyl-[protein] + 3 S-adenosyl-L-methionine = N(6),N(6),N(6)-trimethyl-L-lysyl-[protein] + 3 S-adenosyl-L-homocysteine + 3 H(+)</text>
        <dbReference type="Rhea" id="RHEA:54192"/>
        <dbReference type="Rhea" id="RHEA-COMP:9752"/>
        <dbReference type="Rhea" id="RHEA-COMP:13826"/>
        <dbReference type="ChEBI" id="CHEBI:15378"/>
        <dbReference type="ChEBI" id="CHEBI:29969"/>
        <dbReference type="ChEBI" id="CHEBI:57856"/>
        <dbReference type="ChEBI" id="CHEBI:59789"/>
        <dbReference type="ChEBI" id="CHEBI:61961"/>
    </reaction>
    <physiologicalReaction direction="left-to-right" evidence="14">
        <dbReference type="Rhea" id="RHEA:54193"/>
    </physiologicalReaction>
</comment>
<evidence type="ECO:0000256" key="15">
    <source>
        <dbReference type="ARBA" id="ARBA00049768"/>
    </source>
</evidence>
<evidence type="ECO:0000256" key="17">
    <source>
        <dbReference type="ARBA" id="ARBA00049806"/>
    </source>
</evidence>
<dbReference type="PANTHER" id="PTHR46402:SF2">
    <property type="entry name" value="HISTONE-LYSINE N-TRIMETHYLTRANSFERASE SMYD5"/>
    <property type="match status" value="1"/>
</dbReference>
<evidence type="ECO:0000256" key="10">
    <source>
        <dbReference type="ARBA" id="ARBA00024057"/>
    </source>
</evidence>
<dbReference type="GO" id="GO:0140943">
    <property type="term" value="F:histone H4K20 trimethyltransferase activity"/>
    <property type="evidence" value="ECO:0007669"/>
    <property type="project" value="UniProtKB-EC"/>
</dbReference>
<keyword evidence="21" id="KW-1185">Reference proteome</keyword>
<evidence type="ECO:0000259" key="19">
    <source>
        <dbReference type="PROSITE" id="PS50280"/>
    </source>
</evidence>
<dbReference type="SUPFAM" id="SSF82199">
    <property type="entry name" value="SET domain"/>
    <property type="match status" value="1"/>
</dbReference>
<keyword evidence="7" id="KW-0479">Metal-binding</keyword>
<reference evidence="20" key="1">
    <citation type="journal article" date="2023" name="IScience">
        <title>Live-bearing cockroach genome reveals convergent evolutionary mechanisms linked to viviparity in insects and beyond.</title>
        <authorList>
            <person name="Fouks B."/>
            <person name="Harrison M.C."/>
            <person name="Mikhailova A.A."/>
            <person name="Marchal E."/>
            <person name="English S."/>
            <person name="Carruthers M."/>
            <person name="Jennings E.C."/>
            <person name="Chiamaka E.L."/>
            <person name="Frigard R.A."/>
            <person name="Pippel M."/>
            <person name="Attardo G.M."/>
            <person name="Benoit J.B."/>
            <person name="Bornberg-Bauer E."/>
            <person name="Tobe S.S."/>
        </authorList>
    </citation>
    <scope>NUCLEOTIDE SEQUENCE</scope>
    <source>
        <strain evidence="20">Stay&amp;Tobe</strain>
    </source>
</reference>
<evidence type="ECO:0000256" key="12">
    <source>
        <dbReference type="ARBA" id="ARBA00047545"/>
    </source>
</evidence>
<evidence type="ECO:0000256" key="3">
    <source>
        <dbReference type="ARBA" id="ARBA00022490"/>
    </source>
</evidence>
<keyword evidence="6" id="KW-0949">S-adenosyl-L-methionine</keyword>
<evidence type="ECO:0000256" key="4">
    <source>
        <dbReference type="ARBA" id="ARBA00022603"/>
    </source>
</evidence>
<keyword evidence="5" id="KW-0808">Transferase</keyword>
<dbReference type="PANTHER" id="PTHR46402">
    <property type="entry name" value="SET AND MYND DOMAIN-CONTAINING PROTEIN 5"/>
    <property type="match status" value="1"/>
</dbReference>
<dbReference type="AlphaFoldDB" id="A0AAD8AJL2"/>
<sequence length="400" mass="45382">MAGHSVEIRNTGEPKGRGLYAVRPFKAGEVIFEELPLVCCQFAWNCAYGYLACDFCMRPLEGAEDNVRRLTRRNDVILPHAHCCPTNKENHTECPACGVQYCSDSCREKAWIHYHRTLCLQSRSRNPNHPLEQLNEAWKQMHYPPETASIMLLARIFATVEQSEDPAAIIQLFMQFCHQTVNEEEEIAHKMLGEQFTGQLQLLRELMTQALYSDTVQQWLTPEGFQSLIALVGTNAQGVGTSPLSEWVKKVTALQLPADEKHNLDSFIDNLYKQLDDEVGGFLNSEGSALYMLQSACNHSCEPNALPTFPHSNFQLAMCAITDIEAGQEILISYLDECALERSRHSRQKILRDNYLFTCRCTKCEAQSEDPDETSSEEEEEDEDEIEEKMSDVEEQAAVN</sequence>
<keyword evidence="4" id="KW-0489">Methyltransferase</keyword>
<keyword evidence="9" id="KW-0862">Zinc</keyword>
<comment type="catalytic activity">
    <reaction evidence="12">
        <text>L-lysyl(36)-[histone H3] + 3 S-adenosyl-L-methionine = N(6),N(6),N(6)-trimethyl-L-lysyl(36)-[histone H3] + 3 S-adenosyl-L-homocysteine + 3 H(+)</text>
        <dbReference type="Rhea" id="RHEA:60324"/>
        <dbReference type="Rhea" id="RHEA-COMP:9785"/>
        <dbReference type="Rhea" id="RHEA-COMP:15536"/>
        <dbReference type="ChEBI" id="CHEBI:15378"/>
        <dbReference type="ChEBI" id="CHEBI:29969"/>
        <dbReference type="ChEBI" id="CHEBI:57856"/>
        <dbReference type="ChEBI" id="CHEBI:59789"/>
        <dbReference type="ChEBI" id="CHEBI:61961"/>
        <dbReference type="EC" id="2.1.1.359"/>
    </reaction>
</comment>